<dbReference type="Pfam" id="PF01925">
    <property type="entry name" value="TauE"/>
    <property type="match status" value="1"/>
</dbReference>
<dbReference type="Proteomes" id="UP000606463">
    <property type="component" value="Unassembled WGS sequence"/>
</dbReference>
<dbReference type="GO" id="GO:0005886">
    <property type="term" value="C:plasma membrane"/>
    <property type="evidence" value="ECO:0007669"/>
    <property type="project" value="UniProtKB-SubCell"/>
</dbReference>
<organism evidence="6 7">
    <name type="scientific">Aquifex aeolicus</name>
    <dbReference type="NCBI Taxonomy" id="63363"/>
    <lineage>
        <taxon>Bacteria</taxon>
        <taxon>Pseudomonadati</taxon>
        <taxon>Aquificota</taxon>
        <taxon>Aquificia</taxon>
        <taxon>Aquificales</taxon>
        <taxon>Aquificaceae</taxon>
        <taxon>Aquifex</taxon>
    </lineage>
</organism>
<evidence type="ECO:0000256" key="1">
    <source>
        <dbReference type="ARBA" id="ARBA00004141"/>
    </source>
</evidence>
<dbReference type="InterPro" id="IPR002781">
    <property type="entry name" value="TM_pro_TauE-like"/>
</dbReference>
<comment type="similarity">
    <text evidence="5">Belongs to the 4-toluene sulfonate uptake permease (TSUP) (TC 2.A.102) family.</text>
</comment>
<feature type="transmembrane region" description="Helical" evidence="5">
    <location>
        <begin position="12"/>
        <end position="39"/>
    </location>
</feature>
<dbReference type="PANTHER" id="PTHR43701:SF2">
    <property type="entry name" value="MEMBRANE TRANSPORTER PROTEIN YJNA-RELATED"/>
    <property type="match status" value="1"/>
</dbReference>
<evidence type="ECO:0000256" key="3">
    <source>
        <dbReference type="ARBA" id="ARBA00022989"/>
    </source>
</evidence>
<feature type="transmembrane region" description="Helical" evidence="5">
    <location>
        <begin position="46"/>
        <end position="64"/>
    </location>
</feature>
<feature type="transmembrane region" description="Helical" evidence="5">
    <location>
        <begin position="131"/>
        <end position="159"/>
    </location>
</feature>
<dbReference type="InterPro" id="IPR051598">
    <property type="entry name" value="TSUP/Inactive_protease-like"/>
</dbReference>
<comment type="subcellular location">
    <subcellularLocation>
        <location evidence="5">Cell membrane</location>
        <topology evidence="5">Multi-pass membrane protein</topology>
    </subcellularLocation>
    <subcellularLocation>
        <location evidence="1">Membrane</location>
        <topology evidence="1">Multi-pass membrane protein</topology>
    </subcellularLocation>
</comment>
<reference evidence="6" key="1">
    <citation type="journal article" date="2020" name="ISME J.">
        <title>Gammaproteobacteria mediating utilization of methyl-, sulfur- and petroleum organic compounds in deep ocean hydrothermal plumes.</title>
        <authorList>
            <person name="Zhou Z."/>
            <person name="Liu Y."/>
            <person name="Pan J."/>
            <person name="Cron B.R."/>
            <person name="Toner B.M."/>
            <person name="Anantharaman K."/>
            <person name="Breier J.A."/>
            <person name="Dick G.J."/>
            <person name="Li M."/>
        </authorList>
    </citation>
    <scope>NUCLEOTIDE SEQUENCE</scope>
    <source>
        <strain evidence="6">SZUA-1501</strain>
    </source>
</reference>
<feature type="transmembrane region" description="Helical" evidence="5">
    <location>
        <begin position="198"/>
        <end position="220"/>
    </location>
</feature>
<feature type="transmembrane region" description="Helical" evidence="5">
    <location>
        <begin position="102"/>
        <end position="119"/>
    </location>
</feature>
<dbReference type="EMBL" id="DQVE01000051">
    <property type="protein sequence ID" value="HIP98705.1"/>
    <property type="molecule type" value="Genomic_DNA"/>
</dbReference>
<protein>
    <recommendedName>
        <fullName evidence="5">Probable membrane transporter protein</fullName>
    </recommendedName>
</protein>
<feature type="transmembrane region" description="Helical" evidence="5">
    <location>
        <begin position="232"/>
        <end position="250"/>
    </location>
</feature>
<evidence type="ECO:0000256" key="2">
    <source>
        <dbReference type="ARBA" id="ARBA00022692"/>
    </source>
</evidence>
<evidence type="ECO:0000256" key="5">
    <source>
        <dbReference type="RuleBase" id="RU363041"/>
    </source>
</evidence>
<comment type="caution">
    <text evidence="6">The sequence shown here is derived from an EMBL/GenBank/DDBJ whole genome shotgun (WGS) entry which is preliminary data.</text>
</comment>
<feature type="transmembrane region" description="Helical" evidence="5">
    <location>
        <begin position="171"/>
        <end position="192"/>
    </location>
</feature>
<sequence length="251" mass="26705">MDLSPSEQLLLVLVTFFFSVVGGITGIGIATILLPLLIFLGVNLPFAKATALWINISVMSLSVYKRLKSIKLFLALPLVVSAFLFSPLGAKLSFYIPQRVQLLLLASFVFISALAILFLKPKARIGGVTKLGFIKVGILLGGFAGFIGGMLGIGGGIIANPLLIILGFDPLVVTSVSSLMVLLSSLSGWITYAAFGYFSYSLTLPLFISAVAGSYIGNLLSQRISKEAVKKVVGYFALLVAIVTYLKAFTL</sequence>
<gene>
    <name evidence="6" type="ORF">EYH37_05025</name>
</gene>
<evidence type="ECO:0000313" key="6">
    <source>
        <dbReference type="EMBL" id="HIP98705.1"/>
    </source>
</evidence>
<proteinExistence type="inferred from homology"/>
<name>A0A9D0YR70_AQUAO</name>
<accession>A0A9D0YR70</accession>
<dbReference type="AlphaFoldDB" id="A0A9D0YR70"/>
<keyword evidence="2 5" id="KW-0812">Transmembrane</keyword>
<evidence type="ECO:0000313" key="7">
    <source>
        <dbReference type="Proteomes" id="UP000606463"/>
    </source>
</evidence>
<keyword evidence="3 5" id="KW-1133">Transmembrane helix</keyword>
<dbReference type="PANTHER" id="PTHR43701">
    <property type="entry name" value="MEMBRANE TRANSPORTER PROTEIN MJ0441-RELATED"/>
    <property type="match status" value="1"/>
</dbReference>
<evidence type="ECO:0000256" key="4">
    <source>
        <dbReference type="ARBA" id="ARBA00023136"/>
    </source>
</evidence>
<keyword evidence="4 5" id="KW-0472">Membrane</keyword>
<feature type="transmembrane region" description="Helical" evidence="5">
    <location>
        <begin position="70"/>
        <end position="90"/>
    </location>
</feature>
<keyword evidence="5" id="KW-1003">Cell membrane</keyword>